<evidence type="ECO:0000256" key="15">
    <source>
        <dbReference type="ARBA" id="ARBA00022884"/>
    </source>
</evidence>
<comment type="pathway">
    <text evidence="4">Protein modification; protein ubiquitination.</text>
</comment>
<dbReference type="CDD" id="cd16618">
    <property type="entry name" value="mRING-HC-C4C4_CNOT4"/>
    <property type="match status" value="1"/>
</dbReference>
<dbReference type="Proteomes" id="UP001054837">
    <property type="component" value="Unassembled WGS sequence"/>
</dbReference>
<dbReference type="PANTHER" id="PTHR12603">
    <property type="entry name" value="CCR4-NOT TRANSCRIPTION COMPLEX RELATED"/>
    <property type="match status" value="1"/>
</dbReference>
<dbReference type="GO" id="GO:0030014">
    <property type="term" value="C:CCR4-NOT complex"/>
    <property type="evidence" value="ECO:0007669"/>
    <property type="project" value="InterPro"/>
</dbReference>
<dbReference type="InterPro" id="IPR000571">
    <property type="entry name" value="Znf_CCCH"/>
</dbReference>
<evidence type="ECO:0000256" key="13">
    <source>
        <dbReference type="ARBA" id="ARBA00022833"/>
    </source>
</evidence>
<dbReference type="InterPro" id="IPR039780">
    <property type="entry name" value="Mot2"/>
</dbReference>
<evidence type="ECO:0000256" key="18">
    <source>
        <dbReference type="ARBA" id="ARBA00057081"/>
    </source>
</evidence>
<dbReference type="InterPro" id="IPR039515">
    <property type="entry name" value="NOT4_mRING-HC-C4C4"/>
</dbReference>
<keyword evidence="8" id="KW-0597">Phosphoprotein</keyword>
<evidence type="ECO:0000256" key="11">
    <source>
        <dbReference type="ARBA" id="ARBA00022771"/>
    </source>
</evidence>
<evidence type="ECO:0000256" key="4">
    <source>
        <dbReference type="ARBA" id="ARBA00004906"/>
    </source>
</evidence>
<dbReference type="InterPro" id="IPR034261">
    <property type="entry name" value="CNOT4_RRM"/>
</dbReference>
<feature type="domain" description="RRM" evidence="29">
    <location>
        <begin position="106"/>
        <end position="190"/>
    </location>
</feature>
<dbReference type="SUPFAM" id="SSF57850">
    <property type="entry name" value="RING/U-box"/>
    <property type="match status" value="1"/>
</dbReference>
<dbReference type="GO" id="GO:0005829">
    <property type="term" value="C:cytosol"/>
    <property type="evidence" value="ECO:0007669"/>
    <property type="project" value="UniProtKB-ARBA"/>
</dbReference>
<keyword evidence="17" id="KW-0539">Nucleus</keyword>
<feature type="compositionally biased region" description="Basic and acidic residues" evidence="27">
    <location>
        <begin position="272"/>
        <end position="287"/>
    </location>
</feature>
<reference evidence="31 32" key="1">
    <citation type="submission" date="2021-06" db="EMBL/GenBank/DDBJ databases">
        <title>Caerostris darwini draft genome.</title>
        <authorList>
            <person name="Kono N."/>
            <person name="Arakawa K."/>
        </authorList>
    </citation>
    <scope>NUCLEOTIDE SEQUENCE [LARGE SCALE GENOMIC DNA]</scope>
</reference>
<dbReference type="Gene3D" id="3.30.70.330">
    <property type="match status" value="1"/>
</dbReference>
<dbReference type="GO" id="GO:0005634">
    <property type="term" value="C:nucleus"/>
    <property type="evidence" value="ECO:0007669"/>
    <property type="project" value="UniProtKB-SubCell"/>
</dbReference>
<comment type="subunit">
    <text evidence="19">Interacts with CNOT1 via its C-terminus but does not stably associate with the CCR4-NOT complex. Interacts (via RING domain) with UBE2D2. Interacts with ABCE1, PINK1 and PELO.</text>
</comment>
<dbReference type="GO" id="GO:0016567">
    <property type="term" value="P:protein ubiquitination"/>
    <property type="evidence" value="ECO:0007669"/>
    <property type="project" value="TreeGrafter"/>
</dbReference>
<dbReference type="GO" id="GO:0003723">
    <property type="term" value="F:RNA binding"/>
    <property type="evidence" value="ECO:0007669"/>
    <property type="project" value="UniProtKB-UniRule"/>
</dbReference>
<evidence type="ECO:0000256" key="9">
    <source>
        <dbReference type="ARBA" id="ARBA00022679"/>
    </source>
</evidence>
<evidence type="ECO:0000256" key="25">
    <source>
        <dbReference type="PROSITE-ProRule" id="PRU00176"/>
    </source>
</evidence>
<evidence type="ECO:0000256" key="23">
    <source>
        <dbReference type="ARBA" id="ARBA00083547"/>
    </source>
</evidence>
<dbReference type="InterPro" id="IPR001841">
    <property type="entry name" value="Znf_RING"/>
</dbReference>
<evidence type="ECO:0000256" key="5">
    <source>
        <dbReference type="ARBA" id="ARBA00012483"/>
    </source>
</evidence>
<dbReference type="AlphaFoldDB" id="A0AAV4S3F6"/>
<evidence type="ECO:0000256" key="8">
    <source>
        <dbReference type="ARBA" id="ARBA00022553"/>
    </source>
</evidence>
<dbReference type="InterPro" id="IPR003954">
    <property type="entry name" value="RRM_euk-type"/>
</dbReference>
<keyword evidence="10 26" id="KW-0479">Metal-binding</keyword>
<evidence type="ECO:0000259" key="30">
    <source>
        <dbReference type="PROSITE" id="PS50103"/>
    </source>
</evidence>
<dbReference type="EC" id="2.3.2.27" evidence="5"/>
<keyword evidence="12" id="KW-0833">Ubl conjugation pathway</keyword>
<evidence type="ECO:0000256" key="24">
    <source>
        <dbReference type="ARBA" id="ARBA00083942"/>
    </source>
</evidence>
<dbReference type="SMART" id="SM00361">
    <property type="entry name" value="RRM_1"/>
    <property type="match status" value="1"/>
</dbReference>
<evidence type="ECO:0000256" key="10">
    <source>
        <dbReference type="ARBA" id="ARBA00022723"/>
    </source>
</evidence>
<evidence type="ECO:0000256" key="16">
    <source>
        <dbReference type="ARBA" id="ARBA00023054"/>
    </source>
</evidence>
<dbReference type="CDD" id="cd12438">
    <property type="entry name" value="RRM_CNOT4"/>
    <property type="match status" value="1"/>
</dbReference>
<evidence type="ECO:0000256" key="3">
    <source>
        <dbReference type="ARBA" id="ARBA00004496"/>
    </source>
</evidence>
<dbReference type="InterPro" id="IPR035979">
    <property type="entry name" value="RBD_domain_sf"/>
</dbReference>
<dbReference type="Gene3D" id="3.30.40.10">
    <property type="entry name" value="Zinc/RING finger domain, C3HC4 (zinc finger)"/>
    <property type="match status" value="1"/>
</dbReference>
<dbReference type="SUPFAM" id="SSF54928">
    <property type="entry name" value="RNA-binding domain, RBD"/>
    <property type="match status" value="1"/>
</dbReference>
<comment type="subcellular location">
    <subcellularLocation>
        <location evidence="3">Cytoplasm</location>
    </subcellularLocation>
    <subcellularLocation>
        <location evidence="2">Nucleus</location>
    </subcellularLocation>
</comment>
<keyword evidence="15 25" id="KW-0694">RNA-binding</keyword>
<protein>
    <recommendedName>
        <fullName evidence="20">CCR4-NOT transcription complex subunit 4</fullName>
        <ecNumber evidence="5">2.3.2.27</ecNumber>
    </recommendedName>
    <alternativeName>
        <fullName evidence="23">CCR4-associated factor 4</fullName>
    </alternativeName>
    <alternativeName>
        <fullName evidence="24">E3 ubiquitin-protein ligase CNOT4</fullName>
    </alternativeName>
    <alternativeName>
        <fullName evidence="21">Potential transcriptional repressor NOT4Hp</fullName>
    </alternativeName>
    <alternativeName>
        <fullName evidence="22">RING-type E3 ubiquitin transferase CNOT4</fullName>
    </alternativeName>
</protein>
<comment type="caution">
    <text evidence="31">The sequence shown here is derived from an EMBL/GenBank/DDBJ whole genome shotgun (WGS) entry which is preliminary data.</text>
</comment>
<organism evidence="31 32">
    <name type="scientific">Caerostris darwini</name>
    <dbReference type="NCBI Taxonomy" id="1538125"/>
    <lineage>
        <taxon>Eukaryota</taxon>
        <taxon>Metazoa</taxon>
        <taxon>Ecdysozoa</taxon>
        <taxon>Arthropoda</taxon>
        <taxon>Chelicerata</taxon>
        <taxon>Arachnida</taxon>
        <taxon>Araneae</taxon>
        <taxon>Araneomorphae</taxon>
        <taxon>Entelegynae</taxon>
        <taxon>Araneoidea</taxon>
        <taxon>Araneidae</taxon>
        <taxon>Caerostris</taxon>
    </lineage>
</organism>
<evidence type="ECO:0000256" key="27">
    <source>
        <dbReference type="SAM" id="MobiDB-lite"/>
    </source>
</evidence>
<dbReference type="EMBL" id="BPLQ01007179">
    <property type="protein sequence ID" value="GIY28534.1"/>
    <property type="molecule type" value="Genomic_DNA"/>
</dbReference>
<evidence type="ECO:0000256" key="14">
    <source>
        <dbReference type="ARBA" id="ARBA00022843"/>
    </source>
</evidence>
<name>A0AAV4S3F6_9ARAC</name>
<evidence type="ECO:0000256" key="19">
    <source>
        <dbReference type="ARBA" id="ARBA00062432"/>
    </source>
</evidence>
<evidence type="ECO:0000256" key="2">
    <source>
        <dbReference type="ARBA" id="ARBA00004123"/>
    </source>
</evidence>
<comment type="catalytic activity">
    <reaction evidence="1">
        <text>S-ubiquitinyl-[E2 ubiquitin-conjugating enzyme]-L-cysteine + [acceptor protein]-L-lysine = [E2 ubiquitin-conjugating enzyme]-L-cysteine + N(6)-ubiquitinyl-[acceptor protein]-L-lysine.</text>
        <dbReference type="EC" id="2.3.2.27"/>
    </reaction>
</comment>
<dbReference type="InterPro" id="IPR000504">
    <property type="entry name" value="RRM_dom"/>
</dbReference>
<feature type="compositionally biased region" description="Low complexity" evidence="27">
    <location>
        <begin position="418"/>
        <end position="428"/>
    </location>
</feature>
<evidence type="ECO:0000256" key="22">
    <source>
        <dbReference type="ARBA" id="ARBA00077837"/>
    </source>
</evidence>
<dbReference type="InterPro" id="IPR013083">
    <property type="entry name" value="Znf_RING/FYVE/PHD"/>
</dbReference>
<keyword evidence="11 26" id="KW-0863">Zinc-finger</keyword>
<evidence type="ECO:0000256" key="26">
    <source>
        <dbReference type="PROSITE-ProRule" id="PRU00723"/>
    </source>
</evidence>
<keyword evidence="16" id="KW-0175">Coiled coil</keyword>
<evidence type="ECO:0000313" key="32">
    <source>
        <dbReference type="Proteomes" id="UP001054837"/>
    </source>
</evidence>
<feature type="compositionally biased region" description="Low complexity" evidence="27">
    <location>
        <begin position="294"/>
        <end position="309"/>
    </location>
</feature>
<evidence type="ECO:0000313" key="31">
    <source>
        <dbReference type="EMBL" id="GIY28534.1"/>
    </source>
</evidence>
<evidence type="ECO:0000259" key="28">
    <source>
        <dbReference type="PROSITE" id="PS50089"/>
    </source>
</evidence>
<dbReference type="PROSITE" id="PS50103">
    <property type="entry name" value="ZF_C3H1"/>
    <property type="match status" value="1"/>
</dbReference>
<dbReference type="Pfam" id="PF00076">
    <property type="entry name" value="RRM_1"/>
    <property type="match status" value="1"/>
</dbReference>
<dbReference type="GO" id="GO:0061630">
    <property type="term" value="F:ubiquitin protein ligase activity"/>
    <property type="evidence" value="ECO:0007669"/>
    <property type="project" value="UniProtKB-EC"/>
</dbReference>
<dbReference type="FunFam" id="3.30.70.330:FF:000044">
    <property type="entry name" value="Putative ccr4-not transcription complex subunit 4"/>
    <property type="match status" value="1"/>
</dbReference>
<keyword evidence="13 26" id="KW-0862">Zinc</keyword>
<dbReference type="Pfam" id="PF14570">
    <property type="entry name" value="zf-RING_4"/>
    <property type="match status" value="1"/>
</dbReference>
<dbReference type="PANTHER" id="PTHR12603:SF0">
    <property type="entry name" value="CCR4-NOT TRANSCRIPTION COMPLEX SUBUNIT 4"/>
    <property type="match status" value="1"/>
</dbReference>
<dbReference type="FunFam" id="3.30.40.10:FF:000006">
    <property type="entry name" value="CCR4-NOT transcription complex subunit 4"/>
    <property type="match status" value="1"/>
</dbReference>
<feature type="region of interest" description="Disordered" evidence="27">
    <location>
        <begin position="245"/>
        <end position="346"/>
    </location>
</feature>
<gene>
    <name evidence="31" type="primary">CNOT4</name>
    <name evidence="31" type="ORF">CDAR_409431</name>
</gene>
<keyword evidence="9" id="KW-0808">Transferase</keyword>
<accession>A0AAV4S3F6</accession>
<keyword evidence="7" id="KW-0963">Cytoplasm</keyword>
<evidence type="ECO:0000256" key="20">
    <source>
        <dbReference type="ARBA" id="ARBA00071435"/>
    </source>
</evidence>
<feature type="domain" description="RING-type" evidence="28">
    <location>
        <begin position="11"/>
        <end position="54"/>
    </location>
</feature>
<evidence type="ECO:0000256" key="12">
    <source>
        <dbReference type="ARBA" id="ARBA00022786"/>
    </source>
</evidence>
<sequence>MSLHDDQISECPLCMEPFEMDDINFFPCTCLYQICRFCWHRIRTDENGLCPACRKPYPEDPADFKPLTTEELQKIKNEKRQKDQQKKQKLSECRKHLANVRVVQKNLVFVVGLPARLADPETLKKHDYFGKFGKIHKVVVNQSTSYAGSQGPSASAYVTYCKPEDALKAIKSVNNIQVDGRTLKASLGTTKYCSHFLKNQQCPKTDCMYLHELGDEAASFTKEDMQQGKHQEYEKKLQDQIIGNNNRKQEASPTPPQIITNSLKDSWPSPKTEGKSNRSKNKTEGQKSKKNKSKTLLSDSSQHHSSSKTSLKDDSSPQKKSQKGKHKDTPTAQPSPLHSANRELSLGNLNEVIDSLIDAQEQKTLPKPVSASIKIARSESPVLPPSPLSSISSSFTPFGSFSSNFISSSSSPSPPPSNNNSTSFGSSNIPEDSLSVNTFIAPQQMEHKQHSPHSVFVDGNSFFSHNYNQLSSGDGTSYNGSNHSYNEDQNITDSSDWSSNFTFEEPQKPEDDLDFDPWNESSKGLADLIALEAGNNPNYSEGPRNVTFLHQTSKAPVPNQSRISAPPPGFCRQMPSSTTSPCTYMPLNDESANKMFHNKSILQQARQNINAQSCHYQSDLPQNPFEAINQYKPQIPFNPSNIHDSLSDAVRYKKSLEERINLEMLQNYHTRNALKSQTQNGPMWNHHHQNRDSSYLINEYILNSGNFNEVGQRSNAIWMKALQQLSIDENQIHPSPSPYINANAFALRGQWATAQCPPPGFVAPSRSPVNTPFQHMQVNQKI</sequence>
<evidence type="ECO:0000256" key="6">
    <source>
        <dbReference type="ARBA" id="ARBA00022481"/>
    </source>
</evidence>
<evidence type="ECO:0000256" key="7">
    <source>
        <dbReference type="ARBA" id="ARBA00022490"/>
    </source>
</evidence>
<evidence type="ECO:0000256" key="17">
    <source>
        <dbReference type="ARBA" id="ARBA00023242"/>
    </source>
</evidence>
<dbReference type="PROSITE" id="PS50089">
    <property type="entry name" value="ZF_RING_2"/>
    <property type="match status" value="1"/>
</dbReference>
<dbReference type="InterPro" id="IPR012677">
    <property type="entry name" value="Nucleotide-bd_a/b_plait_sf"/>
</dbReference>
<keyword evidence="14" id="KW-0832">Ubl conjugation</keyword>
<evidence type="ECO:0000256" key="1">
    <source>
        <dbReference type="ARBA" id="ARBA00000900"/>
    </source>
</evidence>
<proteinExistence type="predicted"/>
<feature type="zinc finger region" description="C3H1-type" evidence="26">
    <location>
        <begin position="187"/>
        <end position="214"/>
    </location>
</feature>
<dbReference type="GO" id="GO:0008270">
    <property type="term" value="F:zinc ion binding"/>
    <property type="evidence" value="ECO:0007669"/>
    <property type="project" value="UniProtKB-KW"/>
</dbReference>
<feature type="region of interest" description="Disordered" evidence="27">
    <location>
        <begin position="405"/>
        <end position="428"/>
    </location>
</feature>
<evidence type="ECO:0000256" key="21">
    <source>
        <dbReference type="ARBA" id="ARBA00075062"/>
    </source>
</evidence>
<evidence type="ECO:0000259" key="29">
    <source>
        <dbReference type="PROSITE" id="PS50102"/>
    </source>
</evidence>
<feature type="domain" description="C3H1-type" evidence="30">
    <location>
        <begin position="187"/>
        <end position="214"/>
    </location>
</feature>
<comment type="function">
    <text evidence="18">Has E3 ubiquitin ligase activity, promoting ubiquitination and degradation of target proteins. Involved in activation of the JAK/STAT pathway. Catalyzes ubiquitination of methylated RBM15. Plays a role in quality control of translation of mitochondrial outer membrane-localized mRNA. As part of the PINK1-regulated signaling, upon mitochondria damage, ubiquitinates ABCE1 and thereby recruits autophagy receptors to the mitochondrial outer membrane to initiate mitophagy.</text>
</comment>
<dbReference type="PROSITE" id="PS50102">
    <property type="entry name" value="RRM"/>
    <property type="match status" value="1"/>
</dbReference>
<keyword evidence="32" id="KW-1185">Reference proteome</keyword>
<feature type="region of interest" description="Disordered" evidence="27">
    <location>
        <begin position="474"/>
        <end position="494"/>
    </location>
</feature>
<keyword evidence="6" id="KW-0488">Methylation</keyword>